<dbReference type="Gene3D" id="3.40.50.2300">
    <property type="match status" value="1"/>
</dbReference>
<evidence type="ECO:0000259" key="7">
    <source>
        <dbReference type="PROSITE" id="PS50110"/>
    </source>
</evidence>
<keyword evidence="3" id="KW-0805">Transcription regulation</keyword>
<organism evidence="8 9">
    <name type="scientific">Candidatus Berkelbacteria bacterium CG10_big_fil_rev_8_21_14_0_10_43_13</name>
    <dbReference type="NCBI Taxonomy" id="1974514"/>
    <lineage>
        <taxon>Bacteria</taxon>
        <taxon>Candidatus Berkelbacteria</taxon>
    </lineage>
</organism>
<dbReference type="PANTHER" id="PTHR44591">
    <property type="entry name" value="STRESS RESPONSE REGULATOR PROTEIN 1"/>
    <property type="match status" value="1"/>
</dbReference>
<dbReference type="Pfam" id="PF00072">
    <property type="entry name" value="Response_reg"/>
    <property type="match status" value="1"/>
</dbReference>
<dbReference type="FunFam" id="3.40.50.2300:FF:000001">
    <property type="entry name" value="DNA-binding response regulator PhoB"/>
    <property type="match status" value="1"/>
</dbReference>
<dbReference type="AlphaFoldDB" id="A0A2H0W9G2"/>
<feature type="domain" description="Response regulatory" evidence="7">
    <location>
        <begin position="6"/>
        <end position="122"/>
    </location>
</feature>
<dbReference type="CDD" id="cd17574">
    <property type="entry name" value="REC_OmpR"/>
    <property type="match status" value="1"/>
</dbReference>
<evidence type="ECO:0000313" key="9">
    <source>
        <dbReference type="Proteomes" id="UP000231382"/>
    </source>
</evidence>
<accession>A0A2H0W9G2</accession>
<keyword evidence="4" id="KW-0238">DNA-binding</keyword>
<evidence type="ECO:0000256" key="4">
    <source>
        <dbReference type="ARBA" id="ARBA00023125"/>
    </source>
</evidence>
<dbReference type="PROSITE" id="PS50110">
    <property type="entry name" value="RESPONSE_REGULATORY"/>
    <property type="match status" value="1"/>
</dbReference>
<evidence type="ECO:0000313" key="8">
    <source>
        <dbReference type="EMBL" id="PIS07988.1"/>
    </source>
</evidence>
<evidence type="ECO:0000256" key="6">
    <source>
        <dbReference type="PROSITE-ProRule" id="PRU00169"/>
    </source>
</evidence>
<evidence type="ECO:0000256" key="3">
    <source>
        <dbReference type="ARBA" id="ARBA00023015"/>
    </source>
</evidence>
<dbReference type="PANTHER" id="PTHR44591:SF3">
    <property type="entry name" value="RESPONSE REGULATORY DOMAIN-CONTAINING PROTEIN"/>
    <property type="match status" value="1"/>
</dbReference>
<dbReference type="SMART" id="SM00448">
    <property type="entry name" value="REC"/>
    <property type="match status" value="1"/>
</dbReference>
<evidence type="ECO:0000256" key="1">
    <source>
        <dbReference type="ARBA" id="ARBA00022553"/>
    </source>
</evidence>
<sequence length="132" mass="14907">MTTKAKILLVDDDMTLHEMYAERLRAEGYVVVSAYDGEEALSKVYSEKPEIILLDIMMPKINGIDVMKKLREDETTVKTPVILLTALVQEIDKIKSIMKPYDQYLIKSETMPAKIIDAIEKSLSVAAKGDQK</sequence>
<dbReference type="EMBL" id="PEZW01000006">
    <property type="protein sequence ID" value="PIS07988.1"/>
    <property type="molecule type" value="Genomic_DNA"/>
</dbReference>
<protein>
    <submittedName>
        <fullName evidence="8">Response regulator</fullName>
    </submittedName>
</protein>
<proteinExistence type="predicted"/>
<reference evidence="9" key="1">
    <citation type="submission" date="2017-09" db="EMBL/GenBank/DDBJ databases">
        <title>Depth-based differentiation of microbial function through sediment-hosted aquifers and enrichment of novel symbionts in the deep terrestrial subsurface.</title>
        <authorList>
            <person name="Probst A.J."/>
            <person name="Ladd B."/>
            <person name="Jarett J.K."/>
            <person name="Geller-Mcgrath D.E."/>
            <person name="Sieber C.M.K."/>
            <person name="Emerson J.B."/>
            <person name="Anantharaman K."/>
            <person name="Thomas B.C."/>
            <person name="Malmstrom R."/>
            <person name="Stieglmeier M."/>
            <person name="Klingl A."/>
            <person name="Woyke T."/>
            <person name="Ryan C.M."/>
            <person name="Banfield J.F."/>
        </authorList>
    </citation>
    <scope>NUCLEOTIDE SEQUENCE [LARGE SCALE GENOMIC DNA]</scope>
</reference>
<dbReference type="GO" id="GO:0000160">
    <property type="term" value="P:phosphorelay signal transduction system"/>
    <property type="evidence" value="ECO:0007669"/>
    <property type="project" value="UniProtKB-KW"/>
</dbReference>
<dbReference type="InterPro" id="IPR050595">
    <property type="entry name" value="Bact_response_regulator"/>
</dbReference>
<dbReference type="InterPro" id="IPR011006">
    <property type="entry name" value="CheY-like_superfamily"/>
</dbReference>
<feature type="modified residue" description="4-aspartylphosphate" evidence="6">
    <location>
        <position position="55"/>
    </location>
</feature>
<evidence type="ECO:0000256" key="5">
    <source>
        <dbReference type="ARBA" id="ARBA00023163"/>
    </source>
</evidence>
<keyword evidence="2" id="KW-0902">Two-component regulatory system</keyword>
<name>A0A2H0W9G2_9BACT</name>
<dbReference type="SUPFAM" id="SSF52172">
    <property type="entry name" value="CheY-like"/>
    <property type="match status" value="1"/>
</dbReference>
<comment type="caution">
    <text evidence="8">The sequence shown here is derived from an EMBL/GenBank/DDBJ whole genome shotgun (WGS) entry which is preliminary data.</text>
</comment>
<keyword evidence="1 6" id="KW-0597">Phosphoprotein</keyword>
<dbReference type="InterPro" id="IPR001789">
    <property type="entry name" value="Sig_transdc_resp-reg_receiver"/>
</dbReference>
<evidence type="ECO:0000256" key="2">
    <source>
        <dbReference type="ARBA" id="ARBA00023012"/>
    </source>
</evidence>
<dbReference type="Proteomes" id="UP000231382">
    <property type="component" value="Unassembled WGS sequence"/>
</dbReference>
<gene>
    <name evidence="8" type="ORF">COT78_00705</name>
</gene>
<dbReference type="GO" id="GO:0003677">
    <property type="term" value="F:DNA binding"/>
    <property type="evidence" value="ECO:0007669"/>
    <property type="project" value="UniProtKB-KW"/>
</dbReference>
<keyword evidence="5" id="KW-0804">Transcription</keyword>